<keyword evidence="3" id="KW-1185">Reference proteome</keyword>
<proteinExistence type="predicted"/>
<dbReference type="EMBL" id="JACHGN010000030">
    <property type="protein sequence ID" value="MBB5139575.1"/>
    <property type="molecule type" value="Genomic_DNA"/>
</dbReference>
<dbReference type="InterPro" id="IPR051396">
    <property type="entry name" value="Bact_Antivir_Def_Nuclease"/>
</dbReference>
<evidence type="ECO:0000313" key="3">
    <source>
        <dbReference type="Proteomes" id="UP000578449"/>
    </source>
</evidence>
<sequence>MDEIENHLHVAWQKRIGEWLKAHFPLVQFIVTTHSPYICQSADPNGLIALPGPNESKPPHIVDRDLYERIMFGSGDDAIVTELFGVESPYSR</sequence>
<dbReference type="PANTHER" id="PTHR43581">
    <property type="entry name" value="ATP/GTP PHOSPHATASE"/>
    <property type="match status" value="1"/>
</dbReference>
<organism evidence="2 3">
    <name type="scientific">Thermocatellispora tengchongensis</name>
    <dbReference type="NCBI Taxonomy" id="1073253"/>
    <lineage>
        <taxon>Bacteria</taxon>
        <taxon>Bacillati</taxon>
        <taxon>Actinomycetota</taxon>
        <taxon>Actinomycetes</taxon>
        <taxon>Streptosporangiales</taxon>
        <taxon>Streptosporangiaceae</taxon>
        <taxon>Thermocatellispora</taxon>
    </lineage>
</organism>
<name>A0A840PUJ8_9ACTN</name>
<dbReference type="Gene3D" id="3.40.50.300">
    <property type="entry name" value="P-loop containing nucleotide triphosphate hydrolases"/>
    <property type="match status" value="1"/>
</dbReference>
<comment type="caution">
    <text evidence="2">The sequence shown here is derived from an EMBL/GenBank/DDBJ whole genome shotgun (WGS) entry which is preliminary data.</text>
</comment>
<evidence type="ECO:0000313" key="2">
    <source>
        <dbReference type="EMBL" id="MBB5139575.1"/>
    </source>
</evidence>
<feature type="domain" description="ATPase AAA-type core" evidence="1">
    <location>
        <begin position="2"/>
        <end position="38"/>
    </location>
</feature>
<dbReference type="PANTHER" id="PTHR43581:SF2">
    <property type="entry name" value="EXCINUCLEASE ATPASE SUBUNIT"/>
    <property type="match status" value="1"/>
</dbReference>
<dbReference type="InterPro" id="IPR027417">
    <property type="entry name" value="P-loop_NTPase"/>
</dbReference>
<dbReference type="GO" id="GO:0016887">
    <property type="term" value="F:ATP hydrolysis activity"/>
    <property type="evidence" value="ECO:0007669"/>
    <property type="project" value="InterPro"/>
</dbReference>
<dbReference type="SUPFAM" id="SSF52540">
    <property type="entry name" value="P-loop containing nucleoside triphosphate hydrolases"/>
    <property type="match status" value="1"/>
</dbReference>
<dbReference type="RefSeq" id="WP_221337582.1">
    <property type="nucleotide sequence ID" value="NZ_BAABIX010000032.1"/>
</dbReference>
<evidence type="ECO:0000259" key="1">
    <source>
        <dbReference type="Pfam" id="PF13304"/>
    </source>
</evidence>
<dbReference type="GO" id="GO:0005524">
    <property type="term" value="F:ATP binding"/>
    <property type="evidence" value="ECO:0007669"/>
    <property type="project" value="InterPro"/>
</dbReference>
<accession>A0A840PUJ8</accession>
<reference evidence="2 3" key="1">
    <citation type="submission" date="2020-08" db="EMBL/GenBank/DDBJ databases">
        <title>Genomic Encyclopedia of Type Strains, Phase IV (KMG-IV): sequencing the most valuable type-strain genomes for metagenomic binning, comparative biology and taxonomic classification.</title>
        <authorList>
            <person name="Goeker M."/>
        </authorList>
    </citation>
    <scope>NUCLEOTIDE SEQUENCE [LARGE SCALE GENOMIC DNA]</scope>
    <source>
        <strain evidence="2 3">DSM 45615</strain>
    </source>
</reference>
<protein>
    <recommendedName>
        <fullName evidence="1">ATPase AAA-type core domain-containing protein</fullName>
    </recommendedName>
</protein>
<dbReference type="InterPro" id="IPR003959">
    <property type="entry name" value="ATPase_AAA_core"/>
</dbReference>
<dbReference type="AlphaFoldDB" id="A0A840PUJ8"/>
<dbReference type="Proteomes" id="UP000578449">
    <property type="component" value="Unassembled WGS sequence"/>
</dbReference>
<gene>
    <name evidence="2" type="ORF">HNP84_009338</name>
</gene>
<dbReference type="Pfam" id="PF13304">
    <property type="entry name" value="AAA_21"/>
    <property type="match status" value="1"/>
</dbReference>